<dbReference type="Gene3D" id="2.60.120.200">
    <property type="match status" value="1"/>
</dbReference>
<keyword evidence="1" id="KW-0472">Membrane</keyword>
<dbReference type="SUPFAM" id="SSF49899">
    <property type="entry name" value="Concanavalin A-like lectins/glucanases"/>
    <property type="match status" value="1"/>
</dbReference>
<accession>A0A1J4KX65</accession>
<evidence type="ECO:0000313" key="3">
    <source>
        <dbReference type="EMBL" id="OHT15770.1"/>
    </source>
</evidence>
<dbReference type="VEuPathDB" id="TrichDB:TRFO_13753"/>
<evidence type="ECO:0000256" key="1">
    <source>
        <dbReference type="SAM" id="Phobius"/>
    </source>
</evidence>
<dbReference type="Pfam" id="PF03388">
    <property type="entry name" value="Lectin_leg-like"/>
    <property type="match status" value="1"/>
</dbReference>
<dbReference type="RefSeq" id="XP_068368906.1">
    <property type="nucleotide sequence ID" value="XM_068497430.1"/>
</dbReference>
<dbReference type="GeneID" id="94832134"/>
<reference evidence="3" key="1">
    <citation type="submission" date="2016-10" db="EMBL/GenBank/DDBJ databases">
        <authorList>
            <person name="Benchimol M."/>
            <person name="Almeida L.G."/>
            <person name="Vasconcelos A.T."/>
            <person name="Perreira-Neves A."/>
            <person name="Rosa I.A."/>
            <person name="Tasca T."/>
            <person name="Bogo M.R."/>
            <person name="de Souza W."/>
        </authorList>
    </citation>
    <scope>NUCLEOTIDE SEQUENCE [LARGE SCALE GENOMIC DNA]</scope>
    <source>
        <strain evidence="3">K</strain>
    </source>
</reference>
<comment type="caution">
    <text evidence="3">The sequence shown here is derived from an EMBL/GenBank/DDBJ whole genome shotgun (WGS) entry which is preliminary data.</text>
</comment>
<sequence>MIFKLLLLPHFVSSTDNIAERKFVSSTKKFKNSWEYGGYTTYNHTTNHFQIVTGEKYSEGFLWFSNRLPREKWNIRAVFEYELDSQFNQFAIWITSKYGPSGDIFGGPSSFSGIAVLCRIKSKNLEIEVREGFENETFNQITFNPEFTFNVNSPKLYFNLSLTERNHLQIFFKCNEKETLIFNNKPVTLLSHFWLGVTSLNSQDGKPLYVNSIKIHGLKPKFIPQSESTKKFNETNSIFTYIKALEYDKNDPKYFDAIKLIEILVNSSNKMLRSKYLTKFTCQQLLPYADSWQRRSLSATNNAKFLRGIIREELDLVEAQVENLGYLIHRTFRKFQAELSYIEQDIMYELFNEYIYDKSIRKAHKQIHNRIPKFLLLFSICEVIFLLVIGPYMLIIKGKRRKFETE</sequence>
<protein>
    <recommendedName>
        <fullName evidence="2">L-type lectin-like domain-containing protein</fullName>
    </recommendedName>
</protein>
<evidence type="ECO:0000313" key="4">
    <source>
        <dbReference type="Proteomes" id="UP000179807"/>
    </source>
</evidence>
<dbReference type="InterPro" id="IPR005052">
    <property type="entry name" value="Lectin_leg"/>
</dbReference>
<keyword evidence="4" id="KW-1185">Reference proteome</keyword>
<dbReference type="GO" id="GO:0016020">
    <property type="term" value="C:membrane"/>
    <property type="evidence" value="ECO:0007669"/>
    <property type="project" value="InterPro"/>
</dbReference>
<feature type="transmembrane region" description="Helical" evidence="1">
    <location>
        <begin position="374"/>
        <end position="395"/>
    </location>
</feature>
<dbReference type="Proteomes" id="UP000179807">
    <property type="component" value="Unassembled WGS sequence"/>
</dbReference>
<dbReference type="AlphaFoldDB" id="A0A1J4KX65"/>
<feature type="domain" description="L-type lectin-like" evidence="2">
    <location>
        <begin position="26"/>
        <end position="120"/>
    </location>
</feature>
<dbReference type="InterPro" id="IPR013320">
    <property type="entry name" value="ConA-like_dom_sf"/>
</dbReference>
<proteinExistence type="predicted"/>
<keyword evidence="1" id="KW-0812">Transmembrane</keyword>
<evidence type="ECO:0000259" key="2">
    <source>
        <dbReference type="Pfam" id="PF03388"/>
    </source>
</evidence>
<dbReference type="EMBL" id="MLAK01000186">
    <property type="protein sequence ID" value="OHT15770.1"/>
    <property type="molecule type" value="Genomic_DNA"/>
</dbReference>
<keyword evidence="1" id="KW-1133">Transmembrane helix</keyword>
<gene>
    <name evidence="3" type="ORF">TRFO_13753</name>
</gene>
<organism evidence="3 4">
    <name type="scientific">Tritrichomonas foetus</name>
    <dbReference type="NCBI Taxonomy" id="1144522"/>
    <lineage>
        <taxon>Eukaryota</taxon>
        <taxon>Metamonada</taxon>
        <taxon>Parabasalia</taxon>
        <taxon>Tritrichomonadida</taxon>
        <taxon>Tritrichomonadidae</taxon>
        <taxon>Tritrichomonas</taxon>
    </lineage>
</organism>
<name>A0A1J4KX65_9EUKA</name>
<dbReference type="OrthoDB" id="270293at2759"/>